<dbReference type="GO" id="GO:0046872">
    <property type="term" value="F:metal ion binding"/>
    <property type="evidence" value="ECO:0007669"/>
    <property type="project" value="UniProtKB-UniRule"/>
</dbReference>
<keyword evidence="5 6" id="KW-0378">Hydrolase</keyword>
<dbReference type="NCBIfam" id="TIGR00500">
    <property type="entry name" value="met_pdase_I"/>
    <property type="match status" value="1"/>
</dbReference>
<sequence length="281" mass="29783">MARRGLLRRSIYKSPAQLRLMVEPGLAAVDALAAMRAAVAPGVTTLELDAIAEAAIRARGGEPNFMLEPGYRHTICANVNADVVHSIPTDRPLEPGDIVSLDVGAIIGGWNSDAAFTAVIADPARPELTAENERLSHVTEQAMWQGIARLARAKYLNEVGESVQGYVRKHSDYGVLEDYIGHGIGRSMHEDPPVFNVPVPKRGPEVKPGLVVAIEPIISAGTIDTVVQSDDWTVTIADGSNSAQWEHSVAVHEGGVWVLTADDGGAAGLAQFGITPVPIPA</sequence>
<feature type="binding site" evidence="6">
    <location>
        <position position="113"/>
    </location>
    <ligand>
        <name>a divalent metal cation</name>
        <dbReference type="ChEBI" id="CHEBI:60240"/>
        <label>2</label>
        <note>catalytic</note>
    </ligand>
</feature>
<keyword evidence="2 6" id="KW-0031">Aminopeptidase</keyword>
<dbReference type="EC" id="3.4.11.18" evidence="6 7"/>
<proteinExistence type="inferred from homology"/>
<dbReference type="InterPro" id="IPR000994">
    <property type="entry name" value="Pept_M24"/>
</dbReference>
<feature type="binding site" evidence="6">
    <location>
        <position position="113"/>
    </location>
    <ligand>
        <name>a divalent metal cation</name>
        <dbReference type="ChEBI" id="CHEBI:60240"/>
        <label>1</label>
    </ligand>
</feature>
<name>A0A0D0IKW8_9MICO</name>
<dbReference type="PRINTS" id="PR00599">
    <property type="entry name" value="MAPEPTIDASE"/>
</dbReference>
<feature type="binding site" evidence="6">
    <location>
        <position position="246"/>
    </location>
    <ligand>
        <name>a divalent metal cation</name>
        <dbReference type="ChEBI" id="CHEBI:60240"/>
        <label>2</label>
        <note>catalytic</note>
    </ligand>
</feature>
<reference evidence="9 10" key="1">
    <citation type="submission" date="2015-01" db="EMBL/GenBank/DDBJ databases">
        <title>Draft genome sequence of Leucobacter komagatae strain VKM ST2845.</title>
        <authorList>
            <person name="Karlyshev A.V."/>
            <person name="Kudryashova E.B."/>
        </authorList>
    </citation>
    <scope>NUCLEOTIDE SEQUENCE [LARGE SCALE GENOMIC DNA]</scope>
    <source>
        <strain evidence="9 10">VKM ST2845</strain>
    </source>
</reference>
<comment type="subunit">
    <text evidence="6">Monomer.</text>
</comment>
<dbReference type="PANTHER" id="PTHR43330:SF27">
    <property type="entry name" value="METHIONINE AMINOPEPTIDASE"/>
    <property type="match status" value="1"/>
</dbReference>
<evidence type="ECO:0000256" key="4">
    <source>
        <dbReference type="ARBA" id="ARBA00022723"/>
    </source>
</evidence>
<feature type="binding site" evidence="6">
    <location>
        <position position="182"/>
    </location>
    <ligand>
        <name>a divalent metal cation</name>
        <dbReference type="ChEBI" id="CHEBI:60240"/>
        <label>2</label>
        <note>catalytic</note>
    </ligand>
</feature>
<keyword evidence="4 6" id="KW-0479">Metal-binding</keyword>
<evidence type="ECO:0000256" key="1">
    <source>
        <dbReference type="ARBA" id="ARBA00002521"/>
    </source>
</evidence>
<comment type="cofactor">
    <cofactor evidence="6">
        <name>Co(2+)</name>
        <dbReference type="ChEBI" id="CHEBI:48828"/>
    </cofactor>
    <cofactor evidence="6">
        <name>Zn(2+)</name>
        <dbReference type="ChEBI" id="CHEBI:29105"/>
    </cofactor>
    <cofactor evidence="6">
        <name>Mn(2+)</name>
        <dbReference type="ChEBI" id="CHEBI:29035"/>
    </cofactor>
    <cofactor evidence="6">
        <name>Fe(2+)</name>
        <dbReference type="ChEBI" id="CHEBI:29033"/>
    </cofactor>
    <text evidence="6">Binds 2 divalent metal cations per subunit. Has a high-affinity and a low affinity metal-binding site. The true nature of the physiological cofactor is under debate. The enzyme is active with cobalt, zinc, manganese or divalent iron ions. Most likely, methionine aminopeptidases function as mononuclear Fe(2+)-metalloproteases under physiological conditions, and the catalytically relevant metal-binding site has been assigned to the histidine-containing high-affinity site.</text>
</comment>
<dbReference type="PANTHER" id="PTHR43330">
    <property type="entry name" value="METHIONINE AMINOPEPTIDASE"/>
    <property type="match status" value="1"/>
</dbReference>
<dbReference type="GO" id="GO:0070006">
    <property type="term" value="F:metalloaminopeptidase activity"/>
    <property type="evidence" value="ECO:0007669"/>
    <property type="project" value="UniProtKB-UniRule"/>
</dbReference>
<evidence type="ECO:0000256" key="5">
    <source>
        <dbReference type="ARBA" id="ARBA00022801"/>
    </source>
</evidence>
<gene>
    <name evidence="6" type="primary">map</name>
    <name evidence="9" type="ORF">SD72_10465</name>
</gene>
<dbReference type="Gene3D" id="3.90.230.10">
    <property type="entry name" value="Creatinase/methionine aminopeptidase superfamily"/>
    <property type="match status" value="1"/>
</dbReference>
<evidence type="ECO:0000313" key="10">
    <source>
        <dbReference type="Proteomes" id="UP000032120"/>
    </source>
</evidence>
<feature type="binding site" evidence="6">
    <location>
        <position position="102"/>
    </location>
    <ligand>
        <name>a divalent metal cation</name>
        <dbReference type="ChEBI" id="CHEBI:60240"/>
        <label>1</label>
    </ligand>
</feature>
<feature type="binding site" evidence="6">
    <location>
        <position position="189"/>
    </location>
    <ligand>
        <name>substrate</name>
    </ligand>
</feature>
<evidence type="ECO:0000256" key="3">
    <source>
        <dbReference type="ARBA" id="ARBA00022670"/>
    </source>
</evidence>
<dbReference type="GO" id="GO:0006508">
    <property type="term" value="P:proteolysis"/>
    <property type="evidence" value="ECO:0007669"/>
    <property type="project" value="UniProtKB-KW"/>
</dbReference>
<dbReference type="Proteomes" id="UP000032120">
    <property type="component" value="Unassembled WGS sequence"/>
</dbReference>
<dbReference type="AlphaFoldDB" id="A0A0D0IKW8"/>
<dbReference type="PROSITE" id="PS00680">
    <property type="entry name" value="MAP_1"/>
    <property type="match status" value="1"/>
</dbReference>
<accession>A0A0D0IKW8</accession>
<feature type="binding site" evidence="6">
    <location>
        <position position="246"/>
    </location>
    <ligand>
        <name>a divalent metal cation</name>
        <dbReference type="ChEBI" id="CHEBI:60240"/>
        <label>1</label>
    </ligand>
</feature>
<organism evidence="9 10">
    <name type="scientific">Leucobacter komagatae</name>
    <dbReference type="NCBI Taxonomy" id="55969"/>
    <lineage>
        <taxon>Bacteria</taxon>
        <taxon>Bacillati</taxon>
        <taxon>Actinomycetota</taxon>
        <taxon>Actinomycetes</taxon>
        <taxon>Micrococcales</taxon>
        <taxon>Microbacteriaceae</taxon>
        <taxon>Leucobacter</taxon>
    </lineage>
</organism>
<evidence type="ECO:0000313" key="9">
    <source>
        <dbReference type="EMBL" id="KIP52259.1"/>
    </source>
</evidence>
<keyword evidence="3 6" id="KW-0645">Protease</keyword>
<dbReference type="OrthoDB" id="9802055at2"/>
<dbReference type="InterPro" id="IPR001714">
    <property type="entry name" value="Pept_M24_MAP"/>
</dbReference>
<comment type="catalytic activity">
    <reaction evidence="6 7">
        <text>Release of N-terminal amino acids, preferentially methionine, from peptides and arylamides.</text>
        <dbReference type="EC" id="3.4.11.18"/>
    </reaction>
</comment>
<evidence type="ECO:0000256" key="7">
    <source>
        <dbReference type="RuleBase" id="RU003653"/>
    </source>
</evidence>
<comment type="similarity">
    <text evidence="6">Belongs to the peptidase M24A family. Methionine aminopeptidase type 1 subfamily.</text>
</comment>
<evidence type="ECO:0000256" key="6">
    <source>
        <dbReference type="HAMAP-Rule" id="MF_01974"/>
    </source>
</evidence>
<feature type="binding site" evidence="6">
    <location>
        <position position="85"/>
    </location>
    <ligand>
        <name>substrate</name>
    </ligand>
</feature>
<feature type="domain" description="Peptidase M24" evidence="8">
    <location>
        <begin position="25"/>
        <end position="253"/>
    </location>
</feature>
<protein>
    <recommendedName>
        <fullName evidence="6 7">Methionine aminopeptidase</fullName>
        <shortName evidence="6">MAP</shortName>
        <shortName evidence="6">MetAP</shortName>
        <ecNumber evidence="6 7">3.4.11.18</ecNumber>
    </recommendedName>
    <alternativeName>
        <fullName evidence="6">Peptidase M</fullName>
    </alternativeName>
</protein>
<dbReference type="HAMAP" id="MF_01974">
    <property type="entry name" value="MetAP_1"/>
    <property type="match status" value="1"/>
</dbReference>
<comment type="caution">
    <text evidence="9">The sequence shown here is derived from an EMBL/GenBank/DDBJ whole genome shotgun (WGS) entry which is preliminary data.</text>
</comment>
<comment type="function">
    <text evidence="1 6">Removes the N-terminal methionine from nascent proteins. The N-terminal methionine is often cleaved when the second residue in the primary sequence is small and uncharged (Met-Ala-, Cys, Gly, Pro, Ser, Thr, or Val). Requires deformylation of the N(alpha)-formylated initiator methionine before it can be hydrolyzed.</text>
</comment>
<dbReference type="InterPro" id="IPR002467">
    <property type="entry name" value="Pept_M24A_MAP1"/>
</dbReference>
<evidence type="ECO:0000256" key="2">
    <source>
        <dbReference type="ARBA" id="ARBA00022438"/>
    </source>
</evidence>
<feature type="binding site" evidence="6">
    <location>
        <position position="215"/>
    </location>
    <ligand>
        <name>a divalent metal cation</name>
        <dbReference type="ChEBI" id="CHEBI:60240"/>
        <label>2</label>
        <note>catalytic</note>
    </ligand>
</feature>
<evidence type="ECO:0000259" key="8">
    <source>
        <dbReference type="Pfam" id="PF00557"/>
    </source>
</evidence>
<keyword evidence="10" id="KW-1185">Reference proteome</keyword>
<dbReference type="Pfam" id="PF00557">
    <property type="entry name" value="Peptidase_M24"/>
    <property type="match status" value="1"/>
</dbReference>
<dbReference type="SUPFAM" id="SSF55920">
    <property type="entry name" value="Creatinase/aminopeptidase"/>
    <property type="match status" value="1"/>
</dbReference>
<dbReference type="GO" id="GO:0005829">
    <property type="term" value="C:cytosol"/>
    <property type="evidence" value="ECO:0007669"/>
    <property type="project" value="TreeGrafter"/>
</dbReference>
<dbReference type="GO" id="GO:0004239">
    <property type="term" value="F:initiator methionyl aminopeptidase activity"/>
    <property type="evidence" value="ECO:0007669"/>
    <property type="project" value="UniProtKB-UniRule"/>
</dbReference>
<dbReference type="EMBL" id="JXSQ01000013">
    <property type="protein sequence ID" value="KIP52259.1"/>
    <property type="molecule type" value="Genomic_DNA"/>
</dbReference>
<dbReference type="InterPro" id="IPR036005">
    <property type="entry name" value="Creatinase/aminopeptidase-like"/>
</dbReference>